<reference evidence="1 2" key="1">
    <citation type="submission" date="2014-08" db="EMBL/GenBank/DDBJ databases">
        <title>Comparative genomics of the Paenibacillus odorifer group.</title>
        <authorList>
            <person name="den Bakker H.C."/>
            <person name="Tsai Y.-C."/>
            <person name="Martin N."/>
            <person name="Korlach J."/>
            <person name="Wiedmann M."/>
        </authorList>
    </citation>
    <scope>NUCLEOTIDE SEQUENCE [LARGE SCALE GENOMIC DNA]</scope>
    <source>
        <strain evidence="1 2">DSM 1735</strain>
    </source>
</reference>
<gene>
    <name evidence="1" type="ORF">PDUR_19215</name>
</gene>
<dbReference type="KEGG" id="pdu:PDUR_19215"/>
<dbReference type="STRING" id="44251.PDUR_19215"/>
<proteinExistence type="predicted"/>
<dbReference type="RefSeq" id="WP_042207600.1">
    <property type="nucleotide sequence ID" value="NZ_CP009288.1"/>
</dbReference>
<sequence>MDLTNRLQQVLQFQLSALGLRLDPESDSMWTVLYKKEPLAFIQKSGEILYPADNRTALSRRISPVVFEAWEMENAYQQAFPLNIASVSSYRNLLQYNRHVLAARYDQGGQFTFVTWEFNHDQTGVTLGHYFHRNAYSEAKEDFMLRSGLLNERKWFHSDQLALLHSALLYRSIHDQDLQYGERQEVEQLLNQIEEHLPAAPTEACPAMKLEPER</sequence>
<dbReference type="OrthoDB" id="2079759at2"/>
<accession>A0A089HP77</accession>
<dbReference type="eggNOG" id="ENOG5030EMW">
    <property type="taxonomic scope" value="Bacteria"/>
</dbReference>
<organism evidence="1 2">
    <name type="scientific">Paenibacillus durus</name>
    <name type="common">Paenibacillus azotofixans</name>
    <dbReference type="NCBI Taxonomy" id="44251"/>
    <lineage>
        <taxon>Bacteria</taxon>
        <taxon>Bacillati</taxon>
        <taxon>Bacillota</taxon>
        <taxon>Bacilli</taxon>
        <taxon>Bacillales</taxon>
        <taxon>Paenibacillaceae</taxon>
        <taxon>Paenibacillus</taxon>
    </lineage>
</organism>
<dbReference type="AlphaFoldDB" id="A0A089HP77"/>
<dbReference type="EMBL" id="CP009288">
    <property type="protein sequence ID" value="AIQ13806.1"/>
    <property type="molecule type" value="Genomic_DNA"/>
</dbReference>
<evidence type="ECO:0000313" key="2">
    <source>
        <dbReference type="Proteomes" id="UP000029409"/>
    </source>
</evidence>
<keyword evidence="2" id="KW-1185">Reference proteome</keyword>
<dbReference type="Proteomes" id="UP000029409">
    <property type="component" value="Chromosome"/>
</dbReference>
<protein>
    <submittedName>
        <fullName evidence="1">Uncharacterized protein</fullName>
    </submittedName>
</protein>
<name>A0A089HP77_PAEDU</name>
<evidence type="ECO:0000313" key="1">
    <source>
        <dbReference type="EMBL" id="AIQ13806.1"/>
    </source>
</evidence>